<dbReference type="InterPro" id="IPR011335">
    <property type="entry name" value="Restrct_endonuc-II-like"/>
</dbReference>
<dbReference type="AlphaFoldDB" id="A0A0P8E0I2"/>
<gene>
    <name evidence="1" type="ORF">MPEBLZ_01871</name>
</gene>
<organism evidence="1 2">
    <name type="scientific">Candidatus Methanoperedens nitratireducens</name>
    <dbReference type="NCBI Taxonomy" id="1392998"/>
    <lineage>
        <taxon>Archaea</taxon>
        <taxon>Methanobacteriati</taxon>
        <taxon>Methanobacteriota</taxon>
        <taxon>Stenosarchaea group</taxon>
        <taxon>Methanomicrobia</taxon>
        <taxon>Methanosarcinales</taxon>
        <taxon>ANME-2 cluster</taxon>
        <taxon>Candidatus Methanoperedentaceae</taxon>
        <taxon>Candidatus Methanoperedens</taxon>
    </lineage>
</organism>
<dbReference type="PATRIC" id="fig|1719120.3.peg.2044"/>
<sequence>MKKNEVNNETINLDGLVSGKDLIQAFKKNNVKYIYKTIVPQDIQPFLDEGWAKIGRGSKKSLRLRKLKDIPVGFEDEVWCIFYKMGFDEMNKDHDFSISRKGSTLTKQIDVFARDEQCICIIECKSAEKPHTKRSLDKDIDQIAGIRHDLELSIFSHYKNLGYENKFKLVWILALKNIDISENDQERANSANIRVMDESMIEYYLDLSNHFGRSSKYQFLSDMFPGRDIPDLIEPIPAIKGKMAKTDFYSFVIEPEKLLKIAYIAHRGKSNEESLRTYQRMAKKNRLEKIADYIRKKEGIFPTNIVINIQTDRPLRFEPASEMAGKNAILGTLYIPNKYKTAWIIDGQHRLFAYSNLEEAKTATLPVLAFENLEPNIQAKLFIDINGEQVKVSKNLLSDLWATIHWNSENPGEQLKALTSRLVKDLNENSDSPLRDRIINIEGRKTKLRNITPTALIEEIYKRNLIGSIGSRSAKVITPGPLFVDDLEKTLVNSRKIISGYLSNYINFNESLSKQWDVGSGEGGYICTNSGLIALLRILYAVLNHIEHVDHQDIQKMKPSEVIEEIWKYQKPVCQYLGTASPKIIQDFRSNYGEAGFRACTFELMGEINKVHKNFEPQGLQQWIQSKSNLNNPRAYEMISNIETEIMNHVTFRLKDEFGKDIEQWWHKGVPEKIRVPSMQRAQNAGEYRHPEKFVDLIDWQEIISHNLDLFGEIFTINAKQNDGKKKKLAWLVELNEIRKIVAHPPRGGISNSQLDYLTSVYDELIPRLKKGVE</sequence>
<dbReference type="EMBL" id="LKCM01000137">
    <property type="protein sequence ID" value="KPQ43684.1"/>
    <property type="molecule type" value="Genomic_DNA"/>
</dbReference>
<dbReference type="Gene3D" id="3.40.1350.10">
    <property type="match status" value="1"/>
</dbReference>
<dbReference type="SUPFAM" id="SSF52980">
    <property type="entry name" value="Restriction endonuclease-like"/>
    <property type="match status" value="1"/>
</dbReference>
<dbReference type="InterPro" id="IPR011856">
    <property type="entry name" value="tRNA_endonuc-like_dom_sf"/>
</dbReference>
<evidence type="ECO:0000313" key="1">
    <source>
        <dbReference type="EMBL" id="KPQ43684.1"/>
    </source>
</evidence>
<dbReference type="NCBIfam" id="TIGR03187">
    <property type="entry name" value="DGQHR"/>
    <property type="match status" value="1"/>
</dbReference>
<accession>A0A0P8E0I2</accession>
<proteinExistence type="predicted"/>
<name>A0A0P8E0I2_9EURY</name>
<dbReference type="InterPro" id="IPR017601">
    <property type="entry name" value="DGQHR-contain_dom"/>
</dbReference>
<dbReference type="Proteomes" id="UP000050360">
    <property type="component" value="Unassembled WGS sequence"/>
</dbReference>
<dbReference type="InterPro" id="IPR017642">
    <property type="entry name" value="DNA_S_mod_DndB"/>
</dbReference>
<evidence type="ECO:0008006" key="3">
    <source>
        <dbReference type="Google" id="ProtNLM"/>
    </source>
</evidence>
<reference evidence="1 2" key="1">
    <citation type="submission" date="2015-09" db="EMBL/GenBank/DDBJ databases">
        <title>A metagenomics-based metabolic model of nitrate-dependent anaerobic oxidation of methane by Methanoperedens-like archaea.</title>
        <authorList>
            <person name="Arshad A."/>
            <person name="Speth D.R."/>
            <person name="De Graaf R.M."/>
            <person name="Op Den Camp H.J."/>
            <person name="Jetten M.S."/>
            <person name="Welte C.U."/>
        </authorList>
    </citation>
    <scope>NUCLEOTIDE SEQUENCE [LARGE SCALE GENOMIC DNA]</scope>
</reference>
<dbReference type="Pfam" id="PF14072">
    <property type="entry name" value="DndB"/>
    <property type="match status" value="1"/>
</dbReference>
<protein>
    <recommendedName>
        <fullName evidence="3">DGQHR domain protein</fullName>
    </recommendedName>
</protein>
<dbReference type="GO" id="GO:0003676">
    <property type="term" value="F:nucleic acid binding"/>
    <property type="evidence" value="ECO:0007669"/>
    <property type="project" value="InterPro"/>
</dbReference>
<evidence type="ECO:0000313" key="2">
    <source>
        <dbReference type="Proteomes" id="UP000050360"/>
    </source>
</evidence>
<comment type="caution">
    <text evidence="1">The sequence shown here is derived from an EMBL/GenBank/DDBJ whole genome shotgun (WGS) entry which is preliminary data.</text>
</comment>
<dbReference type="CDD" id="cd16413">
    <property type="entry name" value="DGQHR_domain"/>
    <property type="match status" value="1"/>
</dbReference>